<evidence type="ECO:0000256" key="1">
    <source>
        <dbReference type="ARBA" id="ARBA00022723"/>
    </source>
</evidence>
<dbReference type="PANTHER" id="PTHR43096">
    <property type="entry name" value="DNAJ HOMOLOG 1, MITOCHONDRIAL-RELATED"/>
    <property type="match status" value="1"/>
</dbReference>
<organism evidence="8 9">
    <name type="scientific">Eragrostis curvula</name>
    <name type="common">weeping love grass</name>
    <dbReference type="NCBI Taxonomy" id="38414"/>
    <lineage>
        <taxon>Eukaryota</taxon>
        <taxon>Viridiplantae</taxon>
        <taxon>Streptophyta</taxon>
        <taxon>Embryophyta</taxon>
        <taxon>Tracheophyta</taxon>
        <taxon>Spermatophyta</taxon>
        <taxon>Magnoliopsida</taxon>
        <taxon>Liliopsida</taxon>
        <taxon>Poales</taxon>
        <taxon>Poaceae</taxon>
        <taxon>PACMAD clade</taxon>
        <taxon>Chloridoideae</taxon>
        <taxon>Eragrostideae</taxon>
        <taxon>Eragrostidinae</taxon>
        <taxon>Eragrostis</taxon>
    </lineage>
</organism>
<dbReference type="InterPro" id="IPR012724">
    <property type="entry name" value="DnaJ"/>
</dbReference>
<dbReference type="Pfam" id="PF00684">
    <property type="entry name" value="DnaJ_CXXCXGXG"/>
    <property type="match status" value="1"/>
</dbReference>
<dbReference type="HAMAP" id="MF_01152">
    <property type="entry name" value="DnaJ"/>
    <property type="match status" value="1"/>
</dbReference>
<dbReference type="SUPFAM" id="SSF46565">
    <property type="entry name" value="Chaperone J-domain"/>
    <property type="match status" value="1"/>
</dbReference>
<dbReference type="GO" id="GO:0005524">
    <property type="term" value="F:ATP binding"/>
    <property type="evidence" value="ECO:0007669"/>
    <property type="project" value="InterPro"/>
</dbReference>
<name>A0A5J9WT75_9POAL</name>
<dbReference type="SUPFAM" id="SSF57938">
    <property type="entry name" value="DnaJ/Hsp40 cysteine-rich domain"/>
    <property type="match status" value="1"/>
</dbReference>
<accession>A0A5J9WT75</accession>
<dbReference type="GO" id="GO:0031072">
    <property type="term" value="F:heat shock protein binding"/>
    <property type="evidence" value="ECO:0007669"/>
    <property type="project" value="InterPro"/>
</dbReference>
<protein>
    <recommendedName>
        <fullName evidence="10">J domain-containing protein</fullName>
    </recommendedName>
</protein>
<dbReference type="Gene3D" id="2.10.230.10">
    <property type="entry name" value="Heat shock protein DnaJ, cysteine-rich domain"/>
    <property type="match status" value="1"/>
</dbReference>
<evidence type="ECO:0008006" key="10">
    <source>
        <dbReference type="Google" id="ProtNLM"/>
    </source>
</evidence>
<keyword evidence="2" id="KW-0677">Repeat</keyword>
<dbReference type="SUPFAM" id="SSF49493">
    <property type="entry name" value="HSP40/DnaJ peptide-binding domain"/>
    <property type="match status" value="2"/>
</dbReference>
<proteinExistence type="inferred from homology"/>
<dbReference type="PROSITE" id="PS51188">
    <property type="entry name" value="ZF_CR"/>
    <property type="match status" value="1"/>
</dbReference>
<dbReference type="EMBL" id="RWGY01000002">
    <property type="protein sequence ID" value="TVU50560.1"/>
    <property type="molecule type" value="Genomic_DNA"/>
</dbReference>
<evidence type="ECO:0000313" key="8">
    <source>
        <dbReference type="EMBL" id="TVU50560.1"/>
    </source>
</evidence>
<dbReference type="InterPro" id="IPR036869">
    <property type="entry name" value="J_dom_sf"/>
</dbReference>
<keyword evidence="9" id="KW-1185">Reference proteome</keyword>
<evidence type="ECO:0000256" key="3">
    <source>
        <dbReference type="ARBA" id="ARBA00022771"/>
    </source>
</evidence>
<dbReference type="CDD" id="cd10719">
    <property type="entry name" value="DnaJ_zf"/>
    <property type="match status" value="1"/>
</dbReference>
<keyword evidence="3 5" id="KW-0863">Zinc-finger</keyword>
<dbReference type="Gramene" id="TVU50560">
    <property type="protein sequence ID" value="TVU50560"/>
    <property type="gene ID" value="EJB05_01937"/>
</dbReference>
<dbReference type="InterPro" id="IPR001305">
    <property type="entry name" value="HSP_DnaJ_Cys-rich_dom"/>
</dbReference>
<dbReference type="GO" id="GO:0042026">
    <property type="term" value="P:protein refolding"/>
    <property type="evidence" value="ECO:0007669"/>
    <property type="project" value="TreeGrafter"/>
</dbReference>
<dbReference type="SMART" id="SM00271">
    <property type="entry name" value="DnaJ"/>
    <property type="match status" value="1"/>
</dbReference>
<feature type="domain" description="J" evidence="6">
    <location>
        <begin position="126"/>
        <end position="226"/>
    </location>
</feature>
<sequence>MPVFCLRTKSARRAEFSTALQKWPLQSPAVYPASIIHMALVQFSGALVPKLGEKPRLLPASPAVTRATYADSRFLAPQNCTRGRCKHLAPSYSLHSQNSSEQLNHVSSSRFRHKRGSRFIVRAEADFYSVLGVSRNASKSEIKSAYRKLARSYHPDVNNLYFVVQNKNHISQPKTSNLATAPASRISGGWITSAKNPGAEQKFKDISNAYEVLSDDEKRAIYDKYGEAGLKGAGMGSGDYSNPFDLFESLFEGFGGMGGMGGMGGRAARNRPMQGDDEAYNLVLNFKEAVFGVEKEIEITRLEGCSTCDGSGAKPGTKPTTCKTCGGQGQVVSSTRTPLGIFQQVSTCNTCGGTGEFSTPCNTCGGDGRVRKTKRISLKVPAGVDSGSRLRVRSEGNAGRRGGPPGDLYVFIDVLSDPVLKRDGTNILYTCKVSYIDAILGTTVKVPTVDGQVDLKIPSGTQPGTTLVMSKKGVPLLGKSNARGDQLVRVQVEIPKRLSSDERKLVEELANLNKAQIANSR</sequence>
<evidence type="ECO:0000259" key="6">
    <source>
        <dbReference type="PROSITE" id="PS50076"/>
    </source>
</evidence>
<dbReference type="InterPro" id="IPR018253">
    <property type="entry name" value="DnaJ_domain_CS"/>
</dbReference>
<dbReference type="FunFam" id="2.10.230.10:FF:000006">
    <property type="entry name" value="Chaperone protein dnaJ A6 chloroplastic"/>
    <property type="match status" value="1"/>
</dbReference>
<dbReference type="InterPro" id="IPR008971">
    <property type="entry name" value="HSP40/DnaJ_pept-bd"/>
</dbReference>
<dbReference type="PANTHER" id="PTHR43096:SF10">
    <property type="entry name" value="CHAPERONE PROTEIN DNAJ A6, CHLOROPLASTIC"/>
    <property type="match status" value="1"/>
</dbReference>
<feature type="zinc finger region" description="CR-type" evidence="5">
    <location>
        <begin position="292"/>
        <end position="373"/>
    </location>
</feature>
<dbReference type="Pfam" id="PF00226">
    <property type="entry name" value="DnaJ"/>
    <property type="match status" value="2"/>
</dbReference>
<reference evidence="8 9" key="1">
    <citation type="journal article" date="2019" name="Sci. Rep.">
        <title>A high-quality genome of Eragrostis curvula grass provides insights into Poaceae evolution and supports new strategies to enhance forage quality.</title>
        <authorList>
            <person name="Carballo J."/>
            <person name="Santos B.A.C.M."/>
            <person name="Zappacosta D."/>
            <person name="Garbus I."/>
            <person name="Selva J.P."/>
            <person name="Gallo C.A."/>
            <person name="Diaz A."/>
            <person name="Albertini E."/>
            <person name="Caccamo M."/>
            <person name="Echenique V."/>
        </authorList>
    </citation>
    <scope>NUCLEOTIDE SEQUENCE [LARGE SCALE GENOMIC DNA]</scope>
    <source>
        <strain evidence="9">cv. Victoria</strain>
        <tissue evidence="8">Leaf</tissue>
    </source>
</reference>
<dbReference type="CDD" id="cd06257">
    <property type="entry name" value="DnaJ"/>
    <property type="match status" value="1"/>
</dbReference>
<dbReference type="GO" id="GO:0009408">
    <property type="term" value="P:response to heat"/>
    <property type="evidence" value="ECO:0007669"/>
    <property type="project" value="InterPro"/>
</dbReference>
<evidence type="ECO:0000256" key="2">
    <source>
        <dbReference type="ARBA" id="ARBA00022737"/>
    </source>
</evidence>
<keyword evidence="4 5" id="KW-0862">Zinc</keyword>
<comment type="caution">
    <text evidence="8">The sequence shown here is derived from an EMBL/GenBank/DDBJ whole genome shotgun (WGS) entry which is preliminary data.</text>
</comment>
<dbReference type="FunFam" id="2.60.260.20:FF:000005">
    <property type="entry name" value="Chaperone protein dnaJ 1, mitochondrial"/>
    <property type="match status" value="1"/>
</dbReference>
<keyword evidence="1 5" id="KW-0479">Metal-binding</keyword>
<dbReference type="PROSITE" id="PS50076">
    <property type="entry name" value="DNAJ_2"/>
    <property type="match status" value="1"/>
</dbReference>
<dbReference type="InterPro" id="IPR002939">
    <property type="entry name" value="DnaJ_C"/>
</dbReference>
<dbReference type="InterPro" id="IPR036410">
    <property type="entry name" value="HSP_DnaJ_Cys-rich_dom_sf"/>
</dbReference>
<dbReference type="Gene3D" id="2.60.260.20">
    <property type="entry name" value="Urease metallochaperone UreE, N-terminal domain"/>
    <property type="match status" value="2"/>
</dbReference>
<dbReference type="PROSITE" id="PS00636">
    <property type="entry name" value="DNAJ_1"/>
    <property type="match status" value="1"/>
</dbReference>
<dbReference type="CDD" id="cd10747">
    <property type="entry name" value="DnaJ_C"/>
    <property type="match status" value="1"/>
</dbReference>
<dbReference type="InterPro" id="IPR001623">
    <property type="entry name" value="DnaJ_domain"/>
</dbReference>
<evidence type="ECO:0000313" key="9">
    <source>
        <dbReference type="Proteomes" id="UP000324897"/>
    </source>
</evidence>
<dbReference type="GO" id="GO:0051082">
    <property type="term" value="F:unfolded protein binding"/>
    <property type="evidence" value="ECO:0007669"/>
    <property type="project" value="InterPro"/>
</dbReference>
<dbReference type="GO" id="GO:0005783">
    <property type="term" value="C:endoplasmic reticulum"/>
    <property type="evidence" value="ECO:0007669"/>
    <property type="project" value="UniProtKB-ARBA"/>
</dbReference>
<evidence type="ECO:0000256" key="5">
    <source>
        <dbReference type="PROSITE-ProRule" id="PRU00546"/>
    </source>
</evidence>
<evidence type="ECO:0000259" key="7">
    <source>
        <dbReference type="PROSITE" id="PS51188"/>
    </source>
</evidence>
<dbReference type="OrthoDB" id="10256793at2759"/>
<dbReference type="GO" id="GO:0008270">
    <property type="term" value="F:zinc ion binding"/>
    <property type="evidence" value="ECO:0007669"/>
    <property type="project" value="UniProtKB-KW"/>
</dbReference>
<dbReference type="Pfam" id="PF01556">
    <property type="entry name" value="DnaJ_C"/>
    <property type="match status" value="1"/>
</dbReference>
<dbReference type="AlphaFoldDB" id="A0A5J9WT75"/>
<evidence type="ECO:0000256" key="4">
    <source>
        <dbReference type="ARBA" id="ARBA00022833"/>
    </source>
</evidence>
<feature type="domain" description="CR-type" evidence="7">
    <location>
        <begin position="292"/>
        <end position="373"/>
    </location>
</feature>
<dbReference type="GO" id="GO:0009535">
    <property type="term" value="C:chloroplast thylakoid membrane"/>
    <property type="evidence" value="ECO:0007669"/>
    <property type="project" value="TreeGrafter"/>
</dbReference>
<gene>
    <name evidence="8" type="ORF">EJB05_01937</name>
</gene>
<feature type="non-terminal residue" evidence="8">
    <location>
        <position position="1"/>
    </location>
</feature>
<dbReference type="FunFam" id="2.60.260.20:FF:000009">
    <property type="entry name" value="Putative Mitochondrial DnaJ chaperone"/>
    <property type="match status" value="1"/>
</dbReference>
<dbReference type="PRINTS" id="PR00625">
    <property type="entry name" value="JDOMAIN"/>
</dbReference>
<dbReference type="Proteomes" id="UP000324897">
    <property type="component" value="Chromosome 6"/>
</dbReference>
<dbReference type="Gene3D" id="1.10.287.110">
    <property type="entry name" value="DnaJ domain"/>
    <property type="match status" value="1"/>
</dbReference>